<evidence type="ECO:0000259" key="5">
    <source>
        <dbReference type="Pfam" id="PF25917"/>
    </source>
</evidence>
<evidence type="ECO:0000256" key="4">
    <source>
        <dbReference type="SAM" id="MobiDB-lite"/>
    </source>
</evidence>
<dbReference type="InterPro" id="IPR058637">
    <property type="entry name" value="YknX-like_C"/>
</dbReference>
<dbReference type="SUPFAM" id="SSF111369">
    <property type="entry name" value="HlyD-like secretion proteins"/>
    <property type="match status" value="1"/>
</dbReference>
<sequence length="362" mass="38225">MPAGRNAPVLGSFVATQEGVVAARVAAPVEAYLVEVGDRVERGDTLVMLDDERISAERQQARAALAEARAALNTSEEEVALARQQLQRQQNLEGSSAYSKARVEDLRQELAISRAEVASAEAAVQSARADLDLAKIDLKHTEVRAPYAGVVTERMAEAGAYVNGGDPLVGLVSDQSLEIEVAVPASRLGALRQGDVVDVELSGGGTAEARVRAILPRENRMTRTRTVRLVPRFDTSARRVAAGESVTVSVPLDTSRQVLSVHKDAILRRGGQTTIYVYADGKAEVHPVKLGDEVGSRFEVLDGVAAGALAVVRGNERLRPGQPLSIDKRVGPTGDDGGQDGGGDDGDDRVQTGKQPGGDQAS</sequence>
<dbReference type="Pfam" id="PF25954">
    <property type="entry name" value="Beta-barrel_RND_2"/>
    <property type="match status" value="1"/>
</dbReference>
<keyword evidence="2 3" id="KW-0175">Coiled coil</keyword>
<proteinExistence type="inferred from homology"/>
<dbReference type="GO" id="GO:1990961">
    <property type="term" value="P:xenobiotic detoxification by transmembrane export across the plasma membrane"/>
    <property type="evidence" value="ECO:0007669"/>
    <property type="project" value="InterPro"/>
</dbReference>
<dbReference type="Proteomes" id="UP000199415">
    <property type="component" value="Unassembled WGS sequence"/>
</dbReference>
<evidence type="ECO:0000259" key="6">
    <source>
        <dbReference type="Pfam" id="PF25954"/>
    </source>
</evidence>
<protein>
    <submittedName>
        <fullName evidence="8">RND family efflux transporter, MFP subunit</fullName>
    </submittedName>
</protein>
<dbReference type="Gene3D" id="6.10.140.1990">
    <property type="match status" value="1"/>
</dbReference>
<evidence type="ECO:0000313" key="9">
    <source>
        <dbReference type="Proteomes" id="UP000199415"/>
    </source>
</evidence>
<dbReference type="GO" id="GO:1990195">
    <property type="term" value="C:macrolide transmembrane transporter complex"/>
    <property type="evidence" value="ECO:0007669"/>
    <property type="project" value="InterPro"/>
</dbReference>
<keyword evidence="9" id="KW-1185">Reference proteome</keyword>
<feature type="domain" description="Multidrug resistance protein MdtA-like barrel-sandwich hybrid" evidence="5">
    <location>
        <begin position="21"/>
        <end position="168"/>
    </location>
</feature>
<evidence type="ECO:0000256" key="2">
    <source>
        <dbReference type="ARBA" id="ARBA00023054"/>
    </source>
</evidence>
<feature type="domain" description="CusB-like beta-barrel" evidence="6">
    <location>
        <begin position="179"/>
        <end position="247"/>
    </location>
</feature>
<dbReference type="NCBIfam" id="TIGR01730">
    <property type="entry name" value="RND_mfp"/>
    <property type="match status" value="1"/>
</dbReference>
<dbReference type="STRING" id="1082479.SAMN05216241_108120"/>
<evidence type="ECO:0000256" key="3">
    <source>
        <dbReference type="SAM" id="Coils"/>
    </source>
</evidence>
<dbReference type="GO" id="GO:0019898">
    <property type="term" value="C:extrinsic component of membrane"/>
    <property type="evidence" value="ECO:0007669"/>
    <property type="project" value="InterPro"/>
</dbReference>
<dbReference type="PANTHER" id="PTHR30469:SF15">
    <property type="entry name" value="HLYD FAMILY OF SECRETION PROTEINS"/>
    <property type="match status" value="1"/>
</dbReference>
<dbReference type="GO" id="GO:1990281">
    <property type="term" value="C:efflux pump complex"/>
    <property type="evidence" value="ECO:0007669"/>
    <property type="project" value="TreeGrafter"/>
</dbReference>
<dbReference type="GO" id="GO:0030313">
    <property type="term" value="C:cell envelope"/>
    <property type="evidence" value="ECO:0007669"/>
    <property type="project" value="UniProtKB-SubCell"/>
</dbReference>
<dbReference type="Gene3D" id="2.40.30.170">
    <property type="match status" value="1"/>
</dbReference>
<dbReference type="EMBL" id="FNCE01000008">
    <property type="protein sequence ID" value="SDG31006.1"/>
    <property type="molecule type" value="Genomic_DNA"/>
</dbReference>
<dbReference type="Gene3D" id="2.40.420.20">
    <property type="match status" value="1"/>
</dbReference>
<evidence type="ECO:0000259" key="7">
    <source>
        <dbReference type="Pfam" id="PF25989"/>
    </source>
</evidence>
<dbReference type="PRINTS" id="PR01490">
    <property type="entry name" value="RTXTOXIND"/>
</dbReference>
<name>A0A1G7T6T5_9PROT</name>
<feature type="coiled-coil region" evidence="3">
    <location>
        <begin position="58"/>
        <end position="137"/>
    </location>
</feature>
<dbReference type="PANTHER" id="PTHR30469">
    <property type="entry name" value="MULTIDRUG RESISTANCE PROTEIN MDTA"/>
    <property type="match status" value="1"/>
</dbReference>
<dbReference type="InterPro" id="IPR058792">
    <property type="entry name" value="Beta-barrel_RND_2"/>
</dbReference>
<evidence type="ECO:0000313" key="8">
    <source>
        <dbReference type="EMBL" id="SDG31006.1"/>
    </source>
</evidence>
<evidence type="ECO:0000256" key="1">
    <source>
        <dbReference type="ARBA" id="ARBA00009477"/>
    </source>
</evidence>
<dbReference type="InterPro" id="IPR006143">
    <property type="entry name" value="RND_pump_MFP"/>
</dbReference>
<dbReference type="InterPro" id="IPR058625">
    <property type="entry name" value="MdtA-like_BSH"/>
</dbReference>
<gene>
    <name evidence="8" type="ORF">SAMN05216241_108120</name>
</gene>
<comment type="similarity">
    <text evidence="1">Belongs to the membrane fusion protein (MFP) (TC 8.A.1) family.</text>
</comment>
<dbReference type="Gene3D" id="2.40.50.100">
    <property type="match status" value="1"/>
</dbReference>
<dbReference type="GO" id="GO:0015562">
    <property type="term" value="F:efflux transmembrane transporter activity"/>
    <property type="evidence" value="ECO:0007669"/>
    <property type="project" value="TreeGrafter"/>
</dbReference>
<dbReference type="InterPro" id="IPR030190">
    <property type="entry name" value="MacA_alpha-hairpin_sf"/>
</dbReference>
<reference evidence="8 9" key="1">
    <citation type="submission" date="2016-10" db="EMBL/GenBank/DDBJ databases">
        <authorList>
            <person name="de Groot N.N."/>
        </authorList>
    </citation>
    <scope>NUCLEOTIDE SEQUENCE [LARGE SCALE GENOMIC DNA]</scope>
    <source>
        <strain evidence="8 9">DSM 25584</strain>
    </source>
</reference>
<feature type="region of interest" description="Disordered" evidence="4">
    <location>
        <begin position="319"/>
        <end position="362"/>
    </location>
</feature>
<accession>A0A1G7T6T5</accession>
<dbReference type="AlphaFoldDB" id="A0A1G7T6T5"/>
<organism evidence="8 9">
    <name type="scientific">Limimonas halophila</name>
    <dbReference type="NCBI Taxonomy" id="1082479"/>
    <lineage>
        <taxon>Bacteria</taxon>
        <taxon>Pseudomonadati</taxon>
        <taxon>Pseudomonadota</taxon>
        <taxon>Alphaproteobacteria</taxon>
        <taxon>Rhodospirillales</taxon>
        <taxon>Rhodovibrionaceae</taxon>
        <taxon>Limimonas</taxon>
    </lineage>
</organism>
<feature type="domain" description="YknX-like C-terminal permuted SH3-like" evidence="7">
    <location>
        <begin position="259"/>
        <end position="323"/>
    </location>
</feature>
<dbReference type="Pfam" id="PF25917">
    <property type="entry name" value="BSH_RND"/>
    <property type="match status" value="1"/>
</dbReference>
<dbReference type="Pfam" id="PF25989">
    <property type="entry name" value="YknX_C"/>
    <property type="match status" value="1"/>
</dbReference>